<dbReference type="AlphaFoldDB" id="A0A0M6ZUI1"/>
<dbReference type="EMBL" id="CXWD01000002">
    <property type="protein sequence ID" value="CTQ65174.1"/>
    <property type="molecule type" value="Genomic_DNA"/>
</dbReference>
<dbReference type="PIRSF" id="PIRSF035836">
    <property type="entry name" value="UCP035836"/>
    <property type="match status" value="1"/>
</dbReference>
<evidence type="ECO:0000256" key="2">
    <source>
        <dbReference type="SAM" id="MobiDB-lite"/>
    </source>
</evidence>
<accession>A0A0M6ZUI1</accession>
<proteinExistence type="predicted"/>
<dbReference type="PANTHER" id="PTHR12558:SF13">
    <property type="entry name" value="CELL DIVISION CYCLE PROTEIN 27 HOMOLOG"/>
    <property type="match status" value="1"/>
</dbReference>
<keyword evidence="1" id="KW-0802">TPR repeat</keyword>
<evidence type="ECO:0000313" key="4">
    <source>
        <dbReference type="Proteomes" id="UP000053235"/>
    </source>
</evidence>
<dbReference type="Pfam" id="PF13432">
    <property type="entry name" value="TPR_16"/>
    <property type="match status" value="1"/>
</dbReference>
<reference evidence="4" key="1">
    <citation type="submission" date="2015-07" db="EMBL/GenBank/DDBJ databases">
        <authorList>
            <person name="Rodrigo-Torres Lidia"/>
            <person name="Arahal R.David."/>
        </authorList>
    </citation>
    <scope>NUCLEOTIDE SEQUENCE [LARGE SCALE GENOMIC DNA]</scope>
    <source>
        <strain evidence="4">CECT 5112</strain>
    </source>
</reference>
<sequence>MLRTARILTMQAPSTHSATKRSRLTKTLMAMTALVLVTGCASNKSNTGTHSPASGTHYSNPGSAQARAAVSKWGSAYERDRTNRMAILGYSDALSRNGQTPQAMAVLRGGVIAHPKDREIASAYGKVLAMNGRFDEAMNVLKGAQRPDTPDWKLMSAKAAIYDQMGEHKKARSIYKQALQIAPDDPSLLNNLGLSYLLSNELPDAEYTLRRAATLPGADSRVRQNLALVLGIQGKYDEAIQVARAELDPRQAEANIAYLRSMMQQRQG</sequence>
<name>A0A0M6ZUI1_9HYPH</name>
<dbReference type="PROSITE" id="PS50005">
    <property type="entry name" value="TPR"/>
    <property type="match status" value="1"/>
</dbReference>
<dbReference type="InterPro" id="IPR014596">
    <property type="entry name" value="UCP035836"/>
</dbReference>
<dbReference type="STRING" id="388408.LAX5112_00535"/>
<dbReference type="Pfam" id="PF13414">
    <property type="entry name" value="TPR_11"/>
    <property type="match status" value="1"/>
</dbReference>
<organism evidence="3 4">
    <name type="scientific">Roseibium alexandrii</name>
    <dbReference type="NCBI Taxonomy" id="388408"/>
    <lineage>
        <taxon>Bacteria</taxon>
        <taxon>Pseudomonadati</taxon>
        <taxon>Pseudomonadota</taxon>
        <taxon>Alphaproteobacteria</taxon>
        <taxon>Hyphomicrobiales</taxon>
        <taxon>Stappiaceae</taxon>
        <taxon>Roseibium</taxon>
    </lineage>
</organism>
<evidence type="ECO:0000256" key="1">
    <source>
        <dbReference type="PROSITE-ProRule" id="PRU00339"/>
    </source>
</evidence>
<feature type="repeat" description="TPR" evidence="1">
    <location>
        <begin position="152"/>
        <end position="185"/>
    </location>
</feature>
<dbReference type="Proteomes" id="UP000053235">
    <property type="component" value="Unassembled WGS sequence"/>
</dbReference>
<dbReference type="PANTHER" id="PTHR12558">
    <property type="entry name" value="CELL DIVISION CYCLE 16,23,27"/>
    <property type="match status" value="1"/>
</dbReference>
<dbReference type="SUPFAM" id="SSF48452">
    <property type="entry name" value="TPR-like"/>
    <property type="match status" value="1"/>
</dbReference>
<dbReference type="InterPro" id="IPR019734">
    <property type="entry name" value="TPR_rpt"/>
</dbReference>
<keyword evidence="4" id="KW-1185">Reference proteome</keyword>
<protein>
    <submittedName>
        <fullName evidence="3">Photosystem I assembly protein Ycf3</fullName>
    </submittedName>
</protein>
<feature type="region of interest" description="Disordered" evidence="2">
    <location>
        <begin position="43"/>
        <end position="63"/>
    </location>
</feature>
<dbReference type="InterPro" id="IPR011990">
    <property type="entry name" value="TPR-like_helical_dom_sf"/>
</dbReference>
<evidence type="ECO:0000313" key="3">
    <source>
        <dbReference type="EMBL" id="CTQ65174.1"/>
    </source>
</evidence>
<dbReference type="Gene3D" id="1.25.40.10">
    <property type="entry name" value="Tetratricopeptide repeat domain"/>
    <property type="match status" value="1"/>
</dbReference>
<dbReference type="SMART" id="SM00028">
    <property type="entry name" value="TPR"/>
    <property type="match status" value="3"/>
</dbReference>
<gene>
    <name evidence="3" type="ORF">LAX5112_00535</name>
</gene>